<dbReference type="SUPFAM" id="SSF46785">
    <property type="entry name" value="Winged helix' DNA-binding domain"/>
    <property type="match status" value="1"/>
</dbReference>
<dbReference type="InterPro" id="IPR001077">
    <property type="entry name" value="COMT_C"/>
</dbReference>
<dbReference type="PROSITE" id="PS51683">
    <property type="entry name" value="SAM_OMT_II"/>
    <property type="match status" value="1"/>
</dbReference>
<accession>A0A559MH84</accession>
<dbReference type="Gene3D" id="3.40.50.150">
    <property type="entry name" value="Vaccinia Virus protein VP39"/>
    <property type="match status" value="1"/>
</dbReference>
<dbReference type="InterPro" id="IPR029063">
    <property type="entry name" value="SAM-dependent_MTases_sf"/>
</dbReference>
<dbReference type="GO" id="GO:0032259">
    <property type="term" value="P:methylation"/>
    <property type="evidence" value="ECO:0007669"/>
    <property type="project" value="UniProtKB-KW"/>
</dbReference>
<dbReference type="GO" id="GO:0008171">
    <property type="term" value="F:O-methyltransferase activity"/>
    <property type="evidence" value="ECO:0007669"/>
    <property type="project" value="InterPro"/>
</dbReference>
<dbReference type="PANTHER" id="PTHR43712:SF2">
    <property type="entry name" value="O-METHYLTRANSFERASE CICE"/>
    <property type="match status" value="1"/>
</dbReference>
<organism evidence="5 6">
    <name type="scientific">Lachnellula willkommii</name>
    <dbReference type="NCBI Taxonomy" id="215461"/>
    <lineage>
        <taxon>Eukaryota</taxon>
        <taxon>Fungi</taxon>
        <taxon>Dikarya</taxon>
        <taxon>Ascomycota</taxon>
        <taxon>Pezizomycotina</taxon>
        <taxon>Leotiomycetes</taxon>
        <taxon>Helotiales</taxon>
        <taxon>Lachnaceae</taxon>
        <taxon>Lachnellula</taxon>
    </lineage>
</organism>
<gene>
    <name evidence="5" type="primary">hpm5_1</name>
    <name evidence="5" type="ORF">LAWI1_G002653</name>
</gene>
<comment type="caution">
    <text evidence="5">The sequence shown here is derived from an EMBL/GenBank/DDBJ whole genome shotgun (WGS) entry which is preliminary data.</text>
</comment>
<dbReference type="Gene3D" id="1.10.10.10">
    <property type="entry name" value="Winged helix-like DNA-binding domain superfamily/Winged helix DNA-binding domain"/>
    <property type="match status" value="1"/>
</dbReference>
<reference evidence="5 6" key="1">
    <citation type="submission" date="2018-05" db="EMBL/GenBank/DDBJ databases">
        <title>Genome sequencing and assembly of the regulated plant pathogen Lachnellula willkommii and related sister species for the development of diagnostic species identification markers.</title>
        <authorList>
            <person name="Giroux E."/>
            <person name="Bilodeau G."/>
        </authorList>
    </citation>
    <scope>NUCLEOTIDE SEQUENCE [LARGE SCALE GENOMIC DNA]</scope>
    <source>
        <strain evidence="5 6">CBS 172.35</strain>
    </source>
</reference>
<dbReference type="EMBL" id="QGML01000339">
    <property type="protein sequence ID" value="TVY92319.1"/>
    <property type="molecule type" value="Genomic_DNA"/>
</dbReference>
<dbReference type="InterPro" id="IPR036388">
    <property type="entry name" value="WH-like_DNA-bd_sf"/>
</dbReference>
<evidence type="ECO:0000313" key="6">
    <source>
        <dbReference type="Proteomes" id="UP000315522"/>
    </source>
</evidence>
<keyword evidence="3" id="KW-0949">S-adenosyl-L-methionine</keyword>
<dbReference type="InterPro" id="IPR016461">
    <property type="entry name" value="COMT-like"/>
</dbReference>
<dbReference type="SUPFAM" id="SSF53335">
    <property type="entry name" value="S-adenosyl-L-methionine-dependent methyltransferases"/>
    <property type="match status" value="1"/>
</dbReference>
<evidence type="ECO:0000256" key="2">
    <source>
        <dbReference type="ARBA" id="ARBA00022679"/>
    </source>
</evidence>
<dbReference type="Proteomes" id="UP000315522">
    <property type="component" value="Unassembled WGS sequence"/>
</dbReference>
<evidence type="ECO:0000313" key="5">
    <source>
        <dbReference type="EMBL" id="TVY92319.1"/>
    </source>
</evidence>
<protein>
    <submittedName>
        <fullName evidence="5">O-methyltransferase</fullName>
    </submittedName>
</protein>
<evidence type="ECO:0000259" key="4">
    <source>
        <dbReference type="Pfam" id="PF00891"/>
    </source>
</evidence>
<evidence type="ECO:0000256" key="3">
    <source>
        <dbReference type="ARBA" id="ARBA00022691"/>
    </source>
</evidence>
<sequence length="406" mass="45341">MEPSPSLPGPNAELIVAASEFAAAVKDFNGDPVKQRQLLKEADRLRILLETPMDVLTKQWEMSQCIAAMNLLVELDVLEAIPKQGSISSKDLAQIVKVDESAIARALKLIVIFGICVEPAPNVFALNANASVFLKGAAREFFQFMIDQTEPFYKLPEYFRTHKQEDLYDLNKSPYAWAVGMEGKSYYDAISSDPRKLHNFDFTMATSEPVTPILGMFPWASTKEQVEADISRPFVVDIGGGRGQLLKAIQRESPNGFGAKMILQDRPDVLASLTAEDIPGIEKMSYDFFTPQPVKNAHFYVMRRILHDFYIPVCKEMVKNIASAMGPTSRFVIADMIMPEKVEIGTEVTPYWLDFNLMMLNGTEKSKQQFEEILDAAGLEIVKIYPFAFGCHANIECRLKSGGVSS</sequence>
<keyword evidence="1 5" id="KW-0489">Methyltransferase</keyword>
<evidence type="ECO:0000256" key="1">
    <source>
        <dbReference type="ARBA" id="ARBA00022603"/>
    </source>
</evidence>
<dbReference type="AlphaFoldDB" id="A0A559MH84"/>
<keyword evidence="2 5" id="KW-0808">Transferase</keyword>
<dbReference type="Pfam" id="PF00891">
    <property type="entry name" value="Methyltransf_2"/>
    <property type="match status" value="1"/>
</dbReference>
<feature type="domain" description="O-methyltransferase C-terminal" evidence="4">
    <location>
        <begin position="173"/>
        <end position="379"/>
    </location>
</feature>
<name>A0A559MH84_9HELO</name>
<proteinExistence type="predicted"/>
<dbReference type="PANTHER" id="PTHR43712">
    <property type="entry name" value="PUTATIVE (AFU_ORTHOLOGUE AFUA_4G14580)-RELATED"/>
    <property type="match status" value="1"/>
</dbReference>
<keyword evidence="6" id="KW-1185">Reference proteome</keyword>
<dbReference type="InterPro" id="IPR036390">
    <property type="entry name" value="WH_DNA-bd_sf"/>
</dbReference>